<dbReference type="EMBL" id="UINC01158030">
    <property type="protein sequence ID" value="SVD55345.1"/>
    <property type="molecule type" value="Genomic_DNA"/>
</dbReference>
<keyword evidence="1" id="KW-0472">Membrane</keyword>
<proteinExistence type="predicted"/>
<dbReference type="InterPro" id="IPR011701">
    <property type="entry name" value="MFS"/>
</dbReference>
<dbReference type="Pfam" id="PF07690">
    <property type="entry name" value="MFS_1"/>
    <property type="match status" value="1"/>
</dbReference>
<keyword evidence="1" id="KW-1133">Transmembrane helix</keyword>
<protein>
    <recommendedName>
        <fullName evidence="2">Major facilitator superfamily (MFS) profile domain-containing protein</fullName>
    </recommendedName>
</protein>
<reference evidence="3" key="1">
    <citation type="submission" date="2018-05" db="EMBL/GenBank/DDBJ databases">
        <authorList>
            <person name="Lanie J.A."/>
            <person name="Ng W.-L."/>
            <person name="Kazmierczak K.M."/>
            <person name="Andrzejewski T.M."/>
            <person name="Davidsen T.M."/>
            <person name="Wayne K.J."/>
            <person name="Tettelin H."/>
            <person name="Glass J.I."/>
            <person name="Rusch D."/>
            <person name="Podicherti R."/>
            <person name="Tsui H.-C.T."/>
            <person name="Winkler M.E."/>
        </authorList>
    </citation>
    <scope>NUCLEOTIDE SEQUENCE</scope>
</reference>
<dbReference type="AlphaFoldDB" id="A0A382WAG7"/>
<feature type="transmembrane region" description="Helical" evidence="1">
    <location>
        <begin position="20"/>
        <end position="44"/>
    </location>
</feature>
<dbReference type="SUPFAM" id="SSF103473">
    <property type="entry name" value="MFS general substrate transporter"/>
    <property type="match status" value="1"/>
</dbReference>
<feature type="non-terminal residue" evidence="3">
    <location>
        <position position="157"/>
    </location>
</feature>
<dbReference type="Gene3D" id="1.20.1250.20">
    <property type="entry name" value="MFS general substrate transporter like domains"/>
    <property type="match status" value="1"/>
</dbReference>
<accession>A0A382WAG7</accession>
<dbReference type="PROSITE" id="PS50850">
    <property type="entry name" value="MFS"/>
    <property type="match status" value="1"/>
</dbReference>
<sequence>MASPKISKSLSAPLSYIPFYYGWIILPITTLAVFISGPGQTYSISIFVNPIIDETGWSRSMVSGLYTAGSLTAASGMFVVGRLLDRHGARVMLVLAAIFLGLGALWMSRITNPLELYLGFAIMRLMGQGSLSLIPETLVALWFIRLRGRVMAINALG</sequence>
<feature type="domain" description="Major facilitator superfamily (MFS) profile" evidence="2">
    <location>
        <begin position="25"/>
        <end position="157"/>
    </location>
</feature>
<dbReference type="GO" id="GO:0022857">
    <property type="term" value="F:transmembrane transporter activity"/>
    <property type="evidence" value="ECO:0007669"/>
    <property type="project" value="InterPro"/>
</dbReference>
<feature type="transmembrane region" description="Helical" evidence="1">
    <location>
        <begin position="116"/>
        <end position="144"/>
    </location>
</feature>
<evidence type="ECO:0000313" key="3">
    <source>
        <dbReference type="EMBL" id="SVD55345.1"/>
    </source>
</evidence>
<dbReference type="InterPro" id="IPR020846">
    <property type="entry name" value="MFS_dom"/>
</dbReference>
<feature type="transmembrane region" description="Helical" evidence="1">
    <location>
        <begin position="64"/>
        <end position="84"/>
    </location>
</feature>
<keyword evidence="1" id="KW-0812">Transmembrane</keyword>
<evidence type="ECO:0000256" key="1">
    <source>
        <dbReference type="SAM" id="Phobius"/>
    </source>
</evidence>
<evidence type="ECO:0000259" key="2">
    <source>
        <dbReference type="PROSITE" id="PS50850"/>
    </source>
</evidence>
<feature type="transmembrane region" description="Helical" evidence="1">
    <location>
        <begin position="91"/>
        <end position="110"/>
    </location>
</feature>
<gene>
    <name evidence="3" type="ORF">METZ01_LOCUS408199</name>
</gene>
<dbReference type="InterPro" id="IPR036259">
    <property type="entry name" value="MFS_trans_sf"/>
</dbReference>
<name>A0A382WAG7_9ZZZZ</name>
<organism evidence="3">
    <name type="scientific">marine metagenome</name>
    <dbReference type="NCBI Taxonomy" id="408172"/>
    <lineage>
        <taxon>unclassified sequences</taxon>
        <taxon>metagenomes</taxon>
        <taxon>ecological metagenomes</taxon>
    </lineage>
</organism>